<protein>
    <submittedName>
        <fullName evidence="3">Competence protein ComFC</fullName>
    </submittedName>
</protein>
<dbReference type="AlphaFoldDB" id="A0A224V8D6"/>
<name>A0A224V8D6_9LACO</name>
<dbReference type="Pfam" id="PF00156">
    <property type="entry name" value="Pribosyltran"/>
    <property type="match status" value="1"/>
</dbReference>
<comment type="caution">
    <text evidence="3">The sequence shown here is derived from an EMBL/GenBank/DDBJ whole genome shotgun (WGS) entry which is preliminary data.</text>
</comment>
<dbReference type="EMBL" id="PUFL01000063">
    <property type="protein sequence ID" value="TDG90706.1"/>
    <property type="molecule type" value="Genomic_DNA"/>
</dbReference>
<comment type="similarity">
    <text evidence="1">Belongs to the ComF/GntX family.</text>
</comment>
<evidence type="ECO:0000313" key="3">
    <source>
        <dbReference type="EMBL" id="GAW70985.1"/>
    </source>
</evidence>
<reference evidence="4" key="3">
    <citation type="submission" date="2019-02" db="EMBL/GenBank/DDBJ databases">
        <authorList>
            <person name="Buron G."/>
            <person name="Chaylann A."/>
            <person name="Dolejs I."/>
            <person name="Forster J."/>
            <person name="Miks M.H."/>
        </authorList>
    </citation>
    <scope>NUCLEOTIDE SEQUENCE</scope>
    <source>
        <strain evidence="4">DSM 10551</strain>
    </source>
</reference>
<evidence type="ECO:0000256" key="1">
    <source>
        <dbReference type="ARBA" id="ARBA00008007"/>
    </source>
</evidence>
<feature type="domain" description="Phosphoribosyltransferase" evidence="2">
    <location>
        <begin position="110"/>
        <end position="228"/>
    </location>
</feature>
<dbReference type="RefSeq" id="WP_057962648.1">
    <property type="nucleotide sequence ID" value="NZ_BAAAXO010000031.1"/>
</dbReference>
<dbReference type="PANTHER" id="PTHR47505:SF1">
    <property type="entry name" value="DNA UTILIZATION PROTEIN YHGH"/>
    <property type="match status" value="1"/>
</dbReference>
<dbReference type="SUPFAM" id="SSF53271">
    <property type="entry name" value="PRTase-like"/>
    <property type="match status" value="1"/>
</dbReference>
<reference evidence="3 5" key="1">
    <citation type="journal article" date="2017" name="Biosci Microbiota Food Health">
        <title>Genomic characterization reconfirms the taxonomic status of Lactobacillus parakefiri.</title>
        <authorList>
            <person name="Tanizawa Y."/>
            <person name="Kobayashi H."/>
            <person name="Kaminuma E."/>
            <person name="Sakamoto M."/>
            <person name="Ohkuma M."/>
            <person name="Nakamura Y."/>
            <person name="Arita M."/>
            <person name="Tohno M."/>
        </authorList>
    </citation>
    <scope>NUCLEOTIDE SEQUENCE [LARGE SCALE GENOMIC DNA]</scope>
    <source>
        <strain evidence="3 5">JCM 8573</strain>
    </source>
</reference>
<dbReference type="PANTHER" id="PTHR47505">
    <property type="entry name" value="DNA UTILIZATION PROTEIN YHGH"/>
    <property type="match status" value="1"/>
</dbReference>
<evidence type="ECO:0000313" key="4">
    <source>
        <dbReference type="EMBL" id="TDG90706.1"/>
    </source>
</evidence>
<dbReference type="Gene3D" id="3.40.50.2020">
    <property type="match status" value="1"/>
</dbReference>
<dbReference type="Proteomes" id="UP000214739">
    <property type="component" value="Unassembled WGS sequence"/>
</dbReference>
<dbReference type="CDD" id="cd06223">
    <property type="entry name" value="PRTases_typeI"/>
    <property type="match status" value="1"/>
</dbReference>
<dbReference type="OrthoDB" id="9779910at2"/>
<dbReference type="EMBL" id="BDGB01000002">
    <property type="protein sequence ID" value="GAW70985.1"/>
    <property type="molecule type" value="Genomic_DNA"/>
</dbReference>
<dbReference type="InterPro" id="IPR051910">
    <property type="entry name" value="ComF/GntX_DNA_util-trans"/>
</dbReference>
<dbReference type="Proteomes" id="UP000294668">
    <property type="component" value="Unassembled WGS sequence"/>
</dbReference>
<proteinExistence type="inferred from homology"/>
<dbReference type="InterPro" id="IPR029057">
    <property type="entry name" value="PRTase-like"/>
</dbReference>
<reference evidence="4 6" key="2">
    <citation type="journal article" date="2019" name="Appl. Microbiol. Biotechnol.">
        <title>Uncovering carbohydrate metabolism through a genotype-phenotype association study of 56 lactic acid bacteria genomes.</title>
        <authorList>
            <person name="Buron-Moles G."/>
            <person name="Chailyan A."/>
            <person name="Dolejs I."/>
            <person name="Forster J."/>
            <person name="Miks M.H."/>
        </authorList>
    </citation>
    <scope>NUCLEOTIDE SEQUENCE [LARGE SCALE GENOMIC DNA]</scope>
    <source>
        <strain evidence="4 6">DSM 10551</strain>
    </source>
</reference>
<evidence type="ECO:0000313" key="5">
    <source>
        <dbReference type="Proteomes" id="UP000214739"/>
    </source>
</evidence>
<organism evidence="3 5">
    <name type="scientific">Lentilactobacillus parakefiri</name>
    <dbReference type="NCBI Taxonomy" id="152332"/>
    <lineage>
        <taxon>Bacteria</taxon>
        <taxon>Bacillati</taxon>
        <taxon>Bacillota</taxon>
        <taxon>Bacilli</taxon>
        <taxon>Lactobacillales</taxon>
        <taxon>Lactobacillaceae</taxon>
        <taxon>Lentilactobacillus</taxon>
    </lineage>
</organism>
<dbReference type="InterPro" id="IPR000836">
    <property type="entry name" value="PRTase_dom"/>
</dbReference>
<gene>
    <name evidence="3" type="primary">comFC</name>
    <name evidence="4" type="ORF">C5L28_000421</name>
    <name evidence="3" type="ORF">LPKJCM_00056</name>
</gene>
<evidence type="ECO:0000313" key="6">
    <source>
        <dbReference type="Proteomes" id="UP000294668"/>
    </source>
</evidence>
<keyword evidence="6" id="KW-1185">Reference proteome</keyword>
<evidence type="ECO:0000259" key="2">
    <source>
        <dbReference type="Pfam" id="PF00156"/>
    </source>
</evidence>
<accession>A0A224V8D6</accession>
<sequence>MKDCLLCGAGLRNEMPLGDLIRLTPLRKRTICEPCSAAFSPLESFPTCSGCGRKRTKEMPDPCYDCQRWEKDSQFKFINTALFEYNPAMKDYMKRYKFAGDYRLRQVFSERIHEQLRKQSAIIVPVPVGADTMATRGFNQVTGLLESDRYLELLNVRLDKKTIRQSEKNRQDRLMLGQPFEMMAPEKNQIKNQAVLLVDDVYTTGTTIRHAAALLLQAGAASVRGLTLAR</sequence>